<reference evidence="4 5" key="1">
    <citation type="submission" date="2021-03" db="EMBL/GenBank/DDBJ databases">
        <title>Genomic Encyclopedia of Type Strains, Phase IV (KMG-IV): sequencing the most valuable type-strain genomes for metagenomic binning, comparative biology and taxonomic classification.</title>
        <authorList>
            <person name="Goeker M."/>
        </authorList>
    </citation>
    <scope>NUCLEOTIDE SEQUENCE [LARGE SCALE GENOMIC DNA]</scope>
    <source>
        <strain evidence="4 5">DSM 26048</strain>
    </source>
</reference>
<organism evidence="4 5">
    <name type="scientific">Paenibacillus eucommiae</name>
    <dbReference type="NCBI Taxonomy" id="1355755"/>
    <lineage>
        <taxon>Bacteria</taxon>
        <taxon>Bacillati</taxon>
        <taxon>Bacillota</taxon>
        <taxon>Bacilli</taxon>
        <taxon>Bacillales</taxon>
        <taxon>Paenibacillaceae</taxon>
        <taxon>Paenibacillus</taxon>
    </lineage>
</organism>
<feature type="domain" description="Gfo/Idh/MocA-like oxidoreductase N-terminal" evidence="3">
    <location>
        <begin position="5"/>
        <end position="122"/>
    </location>
</feature>
<name>A0ABS4IMD7_9BACL</name>
<dbReference type="SUPFAM" id="SSF55347">
    <property type="entry name" value="Glyceraldehyde-3-phosphate dehydrogenase-like, C-terminal domain"/>
    <property type="match status" value="1"/>
</dbReference>
<dbReference type="Pfam" id="PF01408">
    <property type="entry name" value="GFO_IDH_MocA"/>
    <property type="match status" value="1"/>
</dbReference>
<evidence type="ECO:0000313" key="4">
    <source>
        <dbReference type="EMBL" id="MBP1988733.1"/>
    </source>
</evidence>
<dbReference type="Proteomes" id="UP001519287">
    <property type="component" value="Unassembled WGS sequence"/>
</dbReference>
<dbReference type="InterPro" id="IPR000683">
    <property type="entry name" value="Gfo/Idh/MocA-like_OxRdtase_N"/>
</dbReference>
<dbReference type="InterPro" id="IPR036291">
    <property type="entry name" value="NAD(P)-bd_dom_sf"/>
</dbReference>
<keyword evidence="5" id="KW-1185">Reference proteome</keyword>
<dbReference type="RefSeq" id="WP_209969046.1">
    <property type="nucleotide sequence ID" value="NZ_JAGGLB010000001.1"/>
</dbReference>
<evidence type="ECO:0000256" key="2">
    <source>
        <dbReference type="SAM" id="MobiDB-lite"/>
    </source>
</evidence>
<evidence type="ECO:0000259" key="3">
    <source>
        <dbReference type="Pfam" id="PF01408"/>
    </source>
</evidence>
<dbReference type="PANTHER" id="PTHR43818">
    <property type="entry name" value="BCDNA.GH03377"/>
    <property type="match status" value="1"/>
</dbReference>
<comment type="caution">
    <text evidence="4">The sequence shown here is derived from an EMBL/GenBank/DDBJ whole genome shotgun (WGS) entry which is preliminary data.</text>
</comment>
<evidence type="ECO:0000313" key="5">
    <source>
        <dbReference type="Proteomes" id="UP001519287"/>
    </source>
</evidence>
<gene>
    <name evidence="4" type="ORF">J2Z66_000328</name>
</gene>
<keyword evidence="1" id="KW-0560">Oxidoreductase</keyword>
<proteinExistence type="predicted"/>
<sequence>MRKQIKVGIVGAGSWAECHVEAYQAIPQMEVVSLCDTIMEKANETADRYGIRGRYNSLNEMLAKQDIDLISVATHELHHYVPTVLALKNSKHVVIDQPVVNNPLSALEMWKNAIRSNKQLFVTRPSRFLKPYADAYAQLQSGQIGKLQQLIFHRTRSERLFQAYHRLPTYFEMLVHDLDLAFWLSNADFIQVGQAFGSKPLRNGLRNIERLDFEFGNGVTVTMSSLWTPDGETEQGEVQHKEIQDGEIQHDNTHGEIQSLTTGTLELIGEKGTISIDTGDIALLIGDPWNWQASLLPEALKEQLRSASIAALHEQLKSYVAYLGEEEEEDADTDTDAAAGKKAGAGEDSKKTLDYSSMKQSQQIIQFCDAMLRSLDFNYPVRF</sequence>
<accession>A0ABS4IMD7</accession>
<dbReference type="InterPro" id="IPR050463">
    <property type="entry name" value="Gfo/Idh/MocA_oxidrdct_glycsds"/>
</dbReference>
<dbReference type="EMBL" id="JAGGLB010000001">
    <property type="protein sequence ID" value="MBP1988733.1"/>
    <property type="molecule type" value="Genomic_DNA"/>
</dbReference>
<dbReference type="SUPFAM" id="SSF51735">
    <property type="entry name" value="NAD(P)-binding Rossmann-fold domains"/>
    <property type="match status" value="1"/>
</dbReference>
<dbReference type="Gene3D" id="3.40.50.720">
    <property type="entry name" value="NAD(P)-binding Rossmann-like Domain"/>
    <property type="match status" value="1"/>
</dbReference>
<protein>
    <submittedName>
        <fullName evidence="4">Dehydrogenase</fullName>
    </submittedName>
</protein>
<evidence type="ECO:0000256" key="1">
    <source>
        <dbReference type="ARBA" id="ARBA00023002"/>
    </source>
</evidence>
<dbReference type="PANTHER" id="PTHR43818:SF11">
    <property type="entry name" value="BCDNA.GH03377"/>
    <property type="match status" value="1"/>
</dbReference>
<feature type="region of interest" description="Disordered" evidence="2">
    <location>
        <begin position="327"/>
        <end position="354"/>
    </location>
</feature>
<feature type="compositionally biased region" description="Basic and acidic residues" evidence="2">
    <location>
        <begin position="344"/>
        <end position="353"/>
    </location>
</feature>
<dbReference type="Gene3D" id="3.30.360.10">
    <property type="entry name" value="Dihydrodipicolinate Reductase, domain 2"/>
    <property type="match status" value="1"/>
</dbReference>